<accession>A0ACC1SBL1</accession>
<comment type="caution">
    <text evidence="1">The sequence shown here is derived from an EMBL/GenBank/DDBJ whole genome shotgun (WGS) entry which is preliminary data.</text>
</comment>
<evidence type="ECO:0000313" key="2">
    <source>
        <dbReference type="Proteomes" id="UP001148662"/>
    </source>
</evidence>
<dbReference type="EMBL" id="JANHOG010001489">
    <property type="protein sequence ID" value="KAJ3536236.1"/>
    <property type="molecule type" value="Genomic_DNA"/>
</dbReference>
<dbReference type="Proteomes" id="UP001148662">
    <property type="component" value="Unassembled WGS sequence"/>
</dbReference>
<organism evidence="1 2">
    <name type="scientific">Phlebia brevispora</name>
    <dbReference type="NCBI Taxonomy" id="194682"/>
    <lineage>
        <taxon>Eukaryota</taxon>
        <taxon>Fungi</taxon>
        <taxon>Dikarya</taxon>
        <taxon>Basidiomycota</taxon>
        <taxon>Agaricomycotina</taxon>
        <taxon>Agaricomycetes</taxon>
        <taxon>Polyporales</taxon>
        <taxon>Meruliaceae</taxon>
        <taxon>Phlebia</taxon>
    </lineage>
</organism>
<keyword evidence="2" id="KW-1185">Reference proteome</keyword>
<name>A0ACC1SBL1_9APHY</name>
<sequence>MQNPQQKVTSLSAPCCCACNAMSLATGALTLLARSGHGHHPSIKWTTSLFCEWLEKAVDYMQSPVPVRELDMMIYSNEGHEFVNLVWRAVHAGRFYMLAGVVMLFFDYVVTMDMEVEQIWKRKQNMVAYLFYVNRYLPLVTYLFVILSVFLTTMSNHFCVRVFATLPPAMIVTSEAIVGLLRMAKVYALWKNDLNRYFGLATIVVYLLQTLFAIVAAVALQGVGPFFGPNNEIGCFVIFHSGSMPRIIMHWFINLVFNVMIFCFILRKALTVRKVGGDAYLADILVRDAVMFLVVLSAVKIGNLIMVILFPYWNAINWCFNNMADVILTSRLIFNLRTATMRAPPTESEKIPLVKYGVLNYKTSAVETHDSPRGDSDDVKVFPGNSDAFIGRRLGPKDALGA</sequence>
<gene>
    <name evidence="1" type="ORF">NM688_g6867</name>
</gene>
<proteinExistence type="predicted"/>
<protein>
    <submittedName>
        <fullName evidence="1">Uncharacterized protein</fullName>
    </submittedName>
</protein>
<evidence type="ECO:0000313" key="1">
    <source>
        <dbReference type="EMBL" id="KAJ3536236.1"/>
    </source>
</evidence>
<reference evidence="1" key="1">
    <citation type="submission" date="2022-07" db="EMBL/GenBank/DDBJ databases">
        <title>Genome Sequence of Phlebia brevispora.</title>
        <authorList>
            <person name="Buettner E."/>
        </authorList>
    </citation>
    <scope>NUCLEOTIDE SEQUENCE</scope>
    <source>
        <strain evidence="1">MPL23</strain>
    </source>
</reference>